<dbReference type="CDD" id="cd09323">
    <property type="entry name" value="TDT_SLAC1_like"/>
    <property type="match status" value="1"/>
</dbReference>
<dbReference type="EMBL" id="FRAR01000008">
    <property type="protein sequence ID" value="SHK18466.1"/>
    <property type="molecule type" value="Genomic_DNA"/>
</dbReference>
<feature type="transmembrane region" description="Helical" evidence="5">
    <location>
        <begin position="226"/>
        <end position="246"/>
    </location>
</feature>
<evidence type="ECO:0000256" key="4">
    <source>
        <dbReference type="ARBA" id="ARBA00023136"/>
    </source>
</evidence>
<dbReference type="Proteomes" id="UP000183997">
    <property type="component" value="Unassembled WGS sequence"/>
</dbReference>
<dbReference type="Gene3D" id="1.50.10.150">
    <property type="entry name" value="Voltage-dependent anion channel"/>
    <property type="match status" value="1"/>
</dbReference>
<feature type="transmembrane region" description="Helical" evidence="5">
    <location>
        <begin position="6"/>
        <end position="26"/>
    </location>
</feature>
<keyword evidence="4 5" id="KW-0472">Membrane</keyword>
<evidence type="ECO:0000256" key="5">
    <source>
        <dbReference type="SAM" id="Phobius"/>
    </source>
</evidence>
<feature type="transmembrane region" description="Helical" evidence="5">
    <location>
        <begin position="164"/>
        <end position="183"/>
    </location>
</feature>
<accession>A0A1M6QE42</accession>
<dbReference type="InterPro" id="IPR004695">
    <property type="entry name" value="SLAC1/Mae1/Ssu1/TehA"/>
</dbReference>
<dbReference type="RefSeq" id="WP_238456724.1">
    <property type="nucleotide sequence ID" value="NZ_FRAR01000008.1"/>
</dbReference>
<gene>
    <name evidence="6" type="ORF">SAMN02745123_00991</name>
</gene>
<dbReference type="GO" id="GO:0046583">
    <property type="term" value="F:monoatomic cation efflux transmembrane transporter activity"/>
    <property type="evidence" value="ECO:0007669"/>
    <property type="project" value="TreeGrafter"/>
</dbReference>
<organism evidence="6 7">
    <name type="scientific">Desulforamulus aeronauticus DSM 10349</name>
    <dbReference type="NCBI Taxonomy" id="1121421"/>
    <lineage>
        <taxon>Bacteria</taxon>
        <taxon>Bacillati</taxon>
        <taxon>Bacillota</taxon>
        <taxon>Clostridia</taxon>
        <taxon>Eubacteriales</taxon>
        <taxon>Peptococcaceae</taxon>
        <taxon>Desulforamulus</taxon>
    </lineage>
</organism>
<comment type="subcellular location">
    <subcellularLocation>
        <location evidence="1">Membrane</location>
        <topology evidence="1">Multi-pass membrane protein</topology>
    </subcellularLocation>
</comment>
<dbReference type="PANTHER" id="PTHR37955">
    <property type="entry name" value="TELLURITE RESISTANCE PROTEIN TEHA"/>
    <property type="match status" value="1"/>
</dbReference>
<feature type="transmembrane region" description="Helical" evidence="5">
    <location>
        <begin position="79"/>
        <end position="99"/>
    </location>
</feature>
<protein>
    <submittedName>
        <fullName evidence="6">Tellurite resistance protein</fullName>
    </submittedName>
</protein>
<evidence type="ECO:0000313" key="6">
    <source>
        <dbReference type="EMBL" id="SHK18466.1"/>
    </source>
</evidence>
<keyword evidence="2 5" id="KW-0812">Transmembrane</keyword>
<proteinExistence type="predicted"/>
<dbReference type="PANTHER" id="PTHR37955:SF1">
    <property type="entry name" value="DEP DOMAIN-CONTAINING PROTEIN"/>
    <property type="match status" value="1"/>
</dbReference>
<name>A0A1M6QE42_9FIRM</name>
<dbReference type="Pfam" id="PF03595">
    <property type="entry name" value="SLAC1"/>
    <property type="match status" value="1"/>
</dbReference>
<dbReference type="AlphaFoldDB" id="A0A1M6QE42"/>
<evidence type="ECO:0000256" key="1">
    <source>
        <dbReference type="ARBA" id="ARBA00004141"/>
    </source>
</evidence>
<reference evidence="7" key="1">
    <citation type="submission" date="2016-11" db="EMBL/GenBank/DDBJ databases">
        <authorList>
            <person name="Varghese N."/>
            <person name="Submissions S."/>
        </authorList>
    </citation>
    <scope>NUCLEOTIDE SEQUENCE [LARGE SCALE GENOMIC DNA]</scope>
    <source>
        <strain evidence="7">DSM 10349</strain>
    </source>
</reference>
<dbReference type="STRING" id="1121421.SAMN02745123_00991"/>
<keyword evidence="3 5" id="KW-1133">Transmembrane helix</keyword>
<evidence type="ECO:0000256" key="3">
    <source>
        <dbReference type="ARBA" id="ARBA00022989"/>
    </source>
</evidence>
<evidence type="ECO:0000313" key="7">
    <source>
        <dbReference type="Proteomes" id="UP000183997"/>
    </source>
</evidence>
<sequence>MGHVVQFFPIGLFASVMGLCGLSIAYQRFEQVFGLHLGIGLVLLVIAYIVFAVVGAVYLTKLAKHTTEVVNEFNHPVKASFFPAISISLLLLSIGTLEVSHEVARYLWIAGAGLHFVFTIIIMSRWINRSYEIAHSNPAWFIPVVGNILVPIAGVEFAHIELMWFFFSVGLFFWLVLFTVIFYRIIFHNPLPPKLMPTLFILVAPPAMGFASYTKMTGEMDGFARVLLYVAIFFVFLLFSMARNFIGLNFFVSWWAYTFPMCAATIATTLAFKFTGLALLGWLAAIFIAVTTLIIAIVAVQTINAFRRKAVCVPD</sequence>
<feature type="transmembrane region" description="Helical" evidence="5">
    <location>
        <begin position="279"/>
        <end position="300"/>
    </location>
</feature>
<feature type="transmembrane region" description="Helical" evidence="5">
    <location>
        <begin position="106"/>
        <end position="127"/>
    </location>
</feature>
<feature type="transmembrane region" description="Helical" evidence="5">
    <location>
        <begin position="33"/>
        <end position="59"/>
    </location>
</feature>
<keyword evidence="7" id="KW-1185">Reference proteome</keyword>
<dbReference type="InterPro" id="IPR052951">
    <property type="entry name" value="Tellurite_res_ion_channel"/>
</dbReference>
<dbReference type="InterPro" id="IPR038665">
    <property type="entry name" value="Voltage-dep_anion_channel_sf"/>
</dbReference>
<feature type="transmembrane region" description="Helical" evidence="5">
    <location>
        <begin position="252"/>
        <end position="272"/>
    </location>
</feature>
<evidence type="ECO:0000256" key="2">
    <source>
        <dbReference type="ARBA" id="ARBA00022692"/>
    </source>
</evidence>
<feature type="transmembrane region" description="Helical" evidence="5">
    <location>
        <begin position="139"/>
        <end position="157"/>
    </location>
</feature>
<dbReference type="GO" id="GO:0005886">
    <property type="term" value="C:plasma membrane"/>
    <property type="evidence" value="ECO:0007669"/>
    <property type="project" value="TreeGrafter"/>
</dbReference>